<dbReference type="Gene3D" id="1.20.140.150">
    <property type="match status" value="1"/>
</dbReference>
<dbReference type="Pfam" id="PF06687">
    <property type="entry name" value="SUR7"/>
    <property type="match status" value="1"/>
</dbReference>
<dbReference type="Proteomes" id="UP000039046">
    <property type="component" value="Unassembled WGS sequence"/>
</dbReference>
<feature type="transmembrane region" description="Helical" evidence="1">
    <location>
        <begin position="167"/>
        <end position="192"/>
    </location>
</feature>
<feature type="transmembrane region" description="Helical" evidence="1">
    <location>
        <begin position="132"/>
        <end position="155"/>
    </location>
</feature>
<evidence type="ECO:0008006" key="4">
    <source>
        <dbReference type="Google" id="ProtNLM"/>
    </source>
</evidence>
<feature type="transmembrane region" description="Helical" evidence="1">
    <location>
        <begin position="12"/>
        <end position="32"/>
    </location>
</feature>
<keyword evidence="1" id="KW-1133">Transmembrane helix</keyword>
<keyword evidence="3" id="KW-1185">Reference proteome</keyword>
<dbReference type="InterPro" id="IPR009571">
    <property type="entry name" value="SUR7/Rim9-like_fungi"/>
</dbReference>
<dbReference type="InterPro" id="IPR051380">
    <property type="entry name" value="pH-response_reg_palI/RIM9"/>
</dbReference>
<keyword evidence="1" id="KW-0812">Transmembrane</keyword>
<gene>
    <name evidence="2" type="ORF">VHEMI09791</name>
</gene>
<evidence type="ECO:0000313" key="3">
    <source>
        <dbReference type="Proteomes" id="UP000039046"/>
    </source>
</evidence>
<dbReference type="AlphaFoldDB" id="A0A0A1TH75"/>
<reference evidence="2 3" key="1">
    <citation type="journal article" date="2015" name="Genome Announc.">
        <title>Draft Genome Sequence and Gene Annotation of the Entomopathogenic Fungus Verticillium hemipterigenum.</title>
        <authorList>
            <person name="Horn F."/>
            <person name="Habel A."/>
            <person name="Scharf D.H."/>
            <person name="Dworschak J."/>
            <person name="Brakhage A.A."/>
            <person name="Guthke R."/>
            <person name="Hertweck C."/>
            <person name="Linde J."/>
        </authorList>
    </citation>
    <scope>NUCLEOTIDE SEQUENCE [LARGE SCALE GENOMIC DNA]</scope>
</reference>
<evidence type="ECO:0000256" key="1">
    <source>
        <dbReference type="SAM" id="Phobius"/>
    </source>
</evidence>
<dbReference type="GO" id="GO:0035838">
    <property type="term" value="C:growing cell tip"/>
    <property type="evidence" value="ECO:0007669"/>
    <property type="project" value="TreeGrafter"/>
</dbReference>
<accession>A0A0A1TH75</accession>
<dbReference type="GO" id="GO:0005886">
    <property type="term" value="C:plasma membrane"/>
    <property type="evidence" value="ECO:0007669"/>
    <property type="project" value="InterPro"/>
</dbReference>
<name>A0A0A1TH75_9HYPO</name>
<dbReference type="OrthoDB" id="2354757at2759"/>
<proteinExistence type="predicted"/>
<dbReference type="PANTHER" id="PTHR28013">
    <property type="entry name" value="PROTEIN DCV1-RELATED"/>
    <property type="match status" value="1"/>
</dbReference>
<feature type="transmembrane region" description="Helical" evidence="1">
    <location>
        <begin position="102"/>
        <end position="120"/>
    </location>
</feature>
<dbReference type="EMBL" id="CDHN01000006">
    <property type="protein sequence ID" value="CEJ94249.1"/>
    <property type="molecule type" value="Genomic_DNA"/>
</dbReference>
<sequence length="229" mass="24494">MGVGAFFHHIGTFFLFAATILLLIASISSPVIDGISILRVDQNAGYYTFGSWGWCFHNNGGDTECSRKMIGYNPADLIRKNDRDIDVSGAGENTSKALTRVMVLHAVGCVLSFIGFILAIGRGTATNFLSSLLSGVAFVVTIIVLATDFAGMAIIHHDANDSNNSSASYGSAIWCVVGAAIALFFATILLFLTCCAGRRKNKHSDTENKVEAARASRRFNFGRKKAAAV</sequence>
<evidence type="ECO:0000313" key="2">
    <source>
        <dbReference type="EMBL" id="CEJ94249.1"/>
    </source>
</evidence>
<protein>
    <recommendedName>
        <fullName evidence="4">Pali-domain-containing protein</fullName>
    </recommendedName>
</protein>
<keyword evidence="1" id="KW-0472">Membrane</keyword>
<organism evidence="2 3">
    <name type="scientific">[Torrubiella] hemipterigena</name>
    <dbReference type="NCBI Taxonomy" id="1531966"/>
    <lineage>
        <taxon>Eukaryota</taxon>
        <taxon>Fungi</taxon>
        <taxon>Dikarya</taxon>
        <taxon>Ascomycota</taxon>
        <taxon>Pezizomycotina</taxon>
        <taxon>Sordariomycetes</taxon>
        <taxon>Hypocreomycetidae</taxon>
        <taxon>Hypocreales</taxon>
        <taxon>Clavicipitaceae</taxon>
        <taxon>Clavicipitaceae incertae sedis</taxon>
        <taxon>'Torrubiella' clade</taxon>
    </lineage>
</organism>
<dbReference type="PANTHER" id="PTHR28013:SF7">
    <property type="entry name" value="PALI-DOMAIN-CONTAINING PROTEIN"/>
    <property type="match status" value="1"/>
</dbReference>
<dbReference type="GO" id="GO:0032153">
    <property type="term" value="C:cell division site"/>
    <property type="evidence" value="ECO:0007669"/>
    <property type="project" value="TreeGrafter"/>
</dbReference>
<dbReference type="HOGENOM" id="CLU_076420_0_0_1"/>